<protein>
    <recommendedName>
        <fullName evidence="7">ABC3 transporter permease C-terminal domain-containing protein</fullName>
    </recommendedName>
</protein>
<evidence type="ECO:0000256" key="2">
    <source>
        <dbReference type="ARBA" id="ARBA00022475"/>
    </source>
</evidence>
<dbReference type="EMBL" id="LAZR01041259">
    <property type="protein sequence ID" value="KKL12433.1"/>
    <property type="molecule type" value="Genomic_DNA"/>
</dbReference>
<comment type="subcellular location">
    <subcellularLocation>
        <location evidence="1">Cell membrane</location>
        <topology evidence="1">Multi-pass membrane protein</topology>
    </subcellularLocation>
</comment>
<dbReference type="InterPro" id="IPR003838">
    <property type="entry name" value="ABC3_permease_C"/>
</dbReference>
<dbReference type="GO" id="GO:0044874">
    <property type="term" value="P:lipoprotein localization to outer membrane"/>
    <property type="evidence" value="ECO:0007669"/>
    <property type="project" value="TreeGrafter"/>
</dbReference>
<evidence type="ECO:0000313" key="8">
    <source>
        <dbReference type="EMBL" id="KKL12433.1"/>
    </source>
</evidence>
<evidence type="ECO:0000259" key="7">
    <source>
        <dbReference type="Pfam" id="PF02687"/>
    </source>
</evidence>
<dbReference type="PANTHER" id="PTHR30489:SF0">
    <property type="entry name" value="LIPOPROTEIN-RELEASING SYSTEM TRANSMEMBRANE PROTEIN LOLE"/>
    <property type="match status" value="1"/>
</dbReference>
<evidence type="ECO:0000256" key="3">
    <source>
        <dbReference type="ARBA" id="ARBA00022692"/>
    </source>
</evidence>
<feature type="non-terminal residue" evidence="8">
    <location>
        <position position="1"/>
    </location>
</feature>
<keyword evidence="5 6" id="KW-0472">Membrane</keyword>
<proteinExistence type="predicted"/>
<reference evidence="8" key="1">
    <citation type="journal article" date="2015" name="Nature">
        <title>Complex archaea that bridge the gap between prokaryotes and eukaryotes.</title>
        <authorList>
            <person name="Spang A."/>
            <person name="Saw J.H."/>
            <person name="Jorgensen S.L."/>
            <person name="Zaremba-Niedzwiedzka K."/>
            <person name="Martijn J."/>
            <person name="Lind A.E."/>
            <person name="van Eijk R."/>
            <person name="Schleper C."/>
            <person name="Guy L."/>
            <person name="Ettema T.J."/>
        </authorList>
    </citation>
    <scope>NUCLEOTIDE SEQUENCE</scope>
</reference>
<feature type="transmembrane region" description="Helical" evidence="6">
    <location>
        <begin position="90"/>
        <end position="123"/>
    </location>
</feature>
<evidence type="ECO:0000256" key="6">
    <source>
        <dbReference type="SAM" id="Phobius"/>
    </source>
</evidence>
<gene>
    <name evidence="8" type="ORF">LCGC14_2535800</name>
</gene>
<accession>A0A0F9DK96</accession>
<evidence type="ECO:0000256" key="4">
    <source>
        <dbReference type="ARBA" id="ARBA00022989"/>
    </source>
</evidence>
<keyword evidence="3 6" id="KW-0812">Transmembrane</keyword>
<evidence type="ECO:0000256" key="1">
    <source>
        <dbReference type="ARBA" id="ARBA00004651"/>
    </source>
</evidence>
<feature type="transmembrane region" description="Helical" evidence="6">
    <location>
        <begin position="148"/>
        <end position="167"/>
    </location>
</feature>
<dbReference type="GO" id="GO:0098797">
    <property type="term" value="C:plasma membrane protein complex"/>
    <property type="evidence" value="ECO:0007669"/>
    <property type="project" value="TreeGrafter"/>
</dbReference>
<sequence length="185" mass="20214">FDKARLYANTIDDVPSIVEQLHGRGFAVMSEATRITEIHKQDYSLQLLVLIVGVGVFLFGTVTVVSVLLDSTERKRGTLGILRVMGVSRFGVFYMVFLRAAIIAILAAAVTIGVGYAAVWFLGWQPPVSSHWNTWKPTISVVIHPEDLLIVVAGSLACCGLGALLPARRASRMDPFDAIVEGRFR</sequence>
<comment type="caution">
    <text evidence="8">The sequence shown here is derived from an EMBL/GenBank/DDBJ whole genome shotgun (WGS) entry which is preliminary data.</text>
</comment>
<keyword evidence="4 6" id="KW-1133">Transmembrane helix</keyword>
<evidence type="ECO:0000256" key="5">
    <source>
        <dbReference type="ARBA" id="ARBA00023136"/>
    </source>
</evidence>
<feature type="domain" description="ABC3 transporter permease C-terminal" evidence="7">
    <location>
        <begin position="51"/>
        <end position="175"/>
    </location>
</feature>
<organism evidence="8">
    <name type="scientific">marine sediment metagenome</name>
    <dbReference type="NCBI Taxonomy" id="412755"/>
    <lineage>
        <taxon>unclassified sequences</taxon>
        <taxon>metagenomes</taxon>
        <taxon>ecological metagenomes</taxon>
    </lineage>
</organism>
<keyword evidence="2" id="KW-1003">Cell membrane</keyword>
<dbReference type="InterPro" id="IPR051447">
    <property type="entry name" value="Lipoprotein-release_system"/>
</dbReference>
<dbReference type="AlphaFoldDB" id="A0A0F9DK96"/>
<name>A0A0F9DK96_9ZZZZ</name>
<dbReference type="PANTHER" id="PTHR30489">
    <property type="entry name" value="LIPOPROTEIN-RELEASING SYSTEM TRANSMEMBRANE PROTEIN LOLE"/>
    <property type="match status" value="1"/>
</dbReference>
<feature type="transmembrane region" description="Helical" evidence="6">
    <location>
        <begin position="47"/>
        <end position="69"/>
    </location>
</feature>
<dbReference type="Pfam" id="PF02687">
    <property type="entry name" value="FtsX"/>
    <property type="match status" value="1"/>
</dbReference>